<dbReference type="InterPro" id="IPR023213">
    <property type="entry name" value="CAT-like_dom_sf"/>
</dbReference>
<protein>
    <submittedName>
        <fullName evidence="3">Uncharacterized protein</fullName>
    </submittedName>
</protein>
<dbReference type="InterPro" id="IPR051504">
    <property type="entry name" value="Plant_metabolite_acyltrans"/>
</dbReference>
<accession>A0A6N2AQ88</accession>
<dbReference type="PANTHER" id="PTHR31625">
    <property type="match status" value="1"/>
</dbReference>
<evidence type="ECO:0000256" key="1">
    <source>
        <dbReference type="ARBA" id="ARBA00022679"/>
    </source>
</evidence>
<keyword evidence="2" id="KW-0012">Acyltransferase</keyword>
<dbReference type="Pfam" id="PF02458">
    <property type="entry name" value="Transferase"/>
    <property type="match status" value="1"/>
</dbReference>
<organism evidence="3">
    <name type="scientific">Solanum chilense</name>
    <name type="common">Tomato</name>
    <name type="synonym">Lycopersicon chilense</name>
    <dbReference type="NCBI Taxonomy" id="4083"/>
    <lineage>
        <taxon>Eukaryota</taxon>
        <taxon>Viridiplantae</taxon>
        <taxon>Streptophyta</taxon>
        <taxon>Embryophyta</taxon>
        <taxon>Tracheophyta</taxon>
        <taxon>Spermatophyta</taxon>
        <taxon>Magnoliopsida</taxon>
        <taxon>eudicotyledons</taxon>
        <taxon>Gunneridae</taxon>
        <taxon>Pentapetalae</taxon>
        <taxon>asterids</taxon>
        <taxon>lamiids</taxon>
        <taxon>Solanales</taxon>
        <taxon>Solanaceae</taxon>
        <taxon>Solanoideae</taxon>
        <taxon>Solaneae</taxon>
        <taxon>Solanum</taxon>
        <taxon>Solanum subgen. Lycopersicon</taxon>
    </lineage>
</organism>
<reference evidence="3" key="1">
    <citation type="submission" date="2019-05" db="EMBL/GenBank/DDBJ databases">
        <title>The de novo reference genome and transcriptome assemblies of the wild tomato species Solanum chilense.</title>
        <authorList>
            <person name="Stam R."/>
            <person name="Nosenko T."/>
            <person name="Hoerger A.C."/>
            <person name="Stephan W."/>
            <person name="Seidel M.A."/>
            <person name="Kuhn J.M.M."/>
            <person name="Haberer G."/>
            <person name="Tellier A."/>
        </authorList>
    </citation>
    <scope>NUCLEOTIDE SEQUENCE</scope>
    <source>
        <tissue evidence="3">Mature leaves</tissue>
    </source>
</reference>
<gene>
    <name evidence="3" type="ORF">EJD97_000696</name>
</gene>
<dbReference type="Gene3D" id="3.30.559.10">
    <property type="entry name" value="Chloramphenicol acetyltransferase-like domain"/>
    <property type="match status" value="2"/>
</dbReference>
<comment type="caution">
    <text evidence="3">The sequence shown here is derived from an EMBL/GenBank/DDBJ whole genome shotgun (WGS) entry which is preliminary data.</text>
</comment>
<sequence length="466" mass="52195">MASVIEQCQVAPPPGGAMEMILPLTYFDHVWLGFHRMRRILFYKLSISKSDFVQNIIPPLKNSLSLTLKHYTPFAGNVACPLDTNGYPELRYVTGDSVSVTFSETDMDFNYLIGDHPRIAKDFYHFVPKLGEPKDTPGVRLAPLLAIQVTLFPNLGVSIGFTNHHVVGDGATISGFIKAWALLHKFGGHEQFLSNELIPFYDRSVVKDPYGQGMSIWEEMKSKNLDMRDVMTPPSEHKVRGTFTIKRDEIEKLKNFILNSRRRGSSSTTLTHVTSFTITSAYIWTCLIKSEDAIGEEMIIDDSVMECFGCAADFRARFNPPLPQSYFGNCIVGYVTGSIRHVDLVGKEGFMIAVELIGEVIQEKMKDDEWVLNGDWLKVLDNLDMNRLFSISGSPKHDLYAADFGWGRAAKLEFISIDNDDGGISMSLSKSKDFDGDLEIGLSLSKTQMNAFATIFTHGLSFLCQM</sequence>
<evidence type="ECO:0000256" key="2">
    <source>
        <dbReference type="ARBA" id="ARBA00023315"/>
    </source>
</evidence>
<dbReference type="AlphaFoldDB" id="A0A6N2AQ88"/>
<keyword evidence="1" id="KW-0808">Transferase</keyword>
<proteinExistence type="predicted"/>
<name>A0A6N2AQ88_SOLCI</name>
<dbReference type="EMBL" id="RXGB01010596">
    <property type="protein sequence ID" value="TMW83800.1"/>
    <property type="molecule type" value="Genomic_DNA"/>
</dbReference>
<evidence type="ECO:0000313" key="3">
    <source>
        <dbReference type="EMBL" id="TMW83800.1"/>
    </source>
</evidence>
<dbReference type="GO" id="GO:0016747">
    <property type="term" value="F:acyltransferase activity, transferring groups other than amino-acyl groups"/>
    <property type="evidence" value="ECO:0007669"/>
    <property type="project" value="UniProtKB-ARBA"/>
</dbReference>